<sequence length="142" mass="15897">MIKAEQILTLVKPFVEEGKILPRSKAQINENLGDFVCLMGDNQLLACAGLKDCKEGGIGEIYSLAVSKKAQKIGLSLKLLDKIMKKAKAEKFSKVFALTKHDGTDWFIKNGFTQMKITNLPKKRQALFNQDRNSSIFFKDVS</sequence>
<dbReference type="SUPFAM" id="SSF55729">
    <property type="entry name" value="Acyl-CoA N-acyltransferases (Nat)"/>
    <property type="match status" value="1"/>
</dbReference>
<dbReference type="RefSeq" id="WP_174605473.1">
    <property type="nucleotide sequence ID" value="NZ_CP054490.1"/>
</dbReference>
<keyword evidence="2 6" id="KW-0808">Transferase</keyword>
<feature type="domain" description="N-acetyltransferase" evidence="5">
    <location>
        <begin position="1"/>
        <end position="134"/>
    </location>
</feature>
<dbReference type="GO" id="GO:0004042">
    <property type="term" value="F:L-glutamate N-acetyltransferase activity"/>
    <property type="evidence" value="ECO:0007669"/>
    <property type="project" value="InterPro"/>
</dbReference>
<gene>
    <name evidence="6" type="ORF">HUE58_02405</name>
</gene>
<dbReference type="GO" id="GO:0005737">
    <property type="term" value="C:cytoplasm"/>
    <property type="evidence" value="ECO:0007669"/>
    <property type="project" value="InterPro"/>
</dbReference>
<name>A0A6N0HNZ2_9GAMM</name>
<dbReference type="PROSITE" id="PS51186">
    <property type="entry name" value="GNAT"/>
    <property type="match status" value="1"/>
</dbReference>
<evidence type="ECO:0000256" key="2">
    <source>
        <dbReference type="ARBA" id="ARBA00022679"/>
    </source>
</evidence>
<dbReference type="KEGG" id="reo:HUE58_02405"/>
<reference evidence="6 7" key="1">
    <citation type="submission" date="2020-05" db="EMBL/GenBank/DDBJ databases">
        <title>Horizontal transmission and recombination maintain forever young bacterial symbiont genomes.</title>
        <authorList>
            <person name="Russell S.L."/>
            <person name="Pepper-Tunick E."/>
            <person name="Svedberg J."/>
            <person name="Byrne A."/>
            <person name="Ruelas Castillo J."/>
            <person name="Vollmers C."/>
            <person name="Beinart R.A."/>
            <person name="Corbett-Detig R."/>
        </authorList>
    </citation>
    <scope>NUCLEOTIDE SEQUENCE [LARGE SCALE GENOMIC DNA]</scope>
    <source>
        <strain evidence="6">JDF_Ridge</strain>
    </source>
</reference>
<dbReference type="AlphaFoldDB" id="A0A6N0HNZ2"/>
<evidence type="ECO:0000256" key="3">
    <source>
        <dbReference type="ARBA" id="ARBA00023315"/>
    </source>
</evidence>
<organism evidence="6 7">
    <name type="scientific">Candidatus Ruthia endofausta</name>
    <dbReference type="NCBI Taxonomy" id="2738852"/>
    <lineage>
        <taxon>Bacteria</taxon>
        <taxon>Pseudomonadati</taxon>
        <taxon>Pseudomonadota</taxon>
        <taxon>Gammaproteobacteria</taxon>
        <taxon>Candidatus Pseudothioglobaceae</taxon>
        <taxon>Candidatus Ruthturnera</taxon>
    </lineage>
</organism>
<evidence type="ECO:0000259" key="5">
    <source>
        <dbReference type="PROSITE" id="PS51186"/>
    </source>
</evidence>
<evidence type="ECO:0000313" key="7">
    <source>
        <dbReference type="Proteomes" id="UP000509429"/>
    </source>
</evidence>
<dbReference type="EMBL" id="CP054490">
    <property type="protein sequence ID" value="QKQ24034.1"/>
    <property type="molecule type" value="Genomic_DNA"/>
</dbReference>
<dbReference type="InterPro" id="IPR016181">
    <property type="entry name" value="Acyl_CoA_acyltransferase"/>
</dbReference>
<dbReference type="Gene3D" id="3.40.630.30">
    <property type="match status" value="1"/>
</dbReference>
<evidence type="ECO:0000256" key="1">
    <source>
        <dbReference type="ARBA" id="ARBA00015231"/>
    </source>
</evidence>
<dbReference type="InterPro" id="IPR010167">
    <property type="entry name" value="NH2A_AcTrfase"/>
</dbReference>
<dbReference type="CDD" id="cd04301">
    <property type="entry name" value="NAT_SF"/>
    <property type="match status" value="1"/>
</dbReference>
<dbReference type="Pfam" id="PF00583">
    <property type="entry name" value="Acetyltransf_1"/>
    <property type="match status" value="1"/>
</dbReference>
<keyword evidence="7" id="KW-1185">Reference proteome</keyword>
<dbReference type="GO" id="GO:0006526">
    <property type="term" value="P:L-arginine biosynthetic process"/>
    <property type="evidence" value="ECO:0007669"/>
    <property type="project" value="InterPro"/>
</dbReference>
<dbReference type="PANTHER" id="PTHR30602:SF12">
    <property type="entry name" value="AMINO-ACID ACETYLTRANSFERASE NAGS1, CHLOROPLASTIC-RELATED"/>
    <property type="match status" value="1"/>
</dbReference>
<dbReference type="PANTHER" id="PTHR30602">
    <property type="entry name" value="AMINO-ACID ACETYLTRANSFERASE"/>
    <property type="match status" value="1"/>
</dbReference>
<dbReference type="Proteomes" id="UP000509429">
    <property type="component" value="Chromosome"/>
</dbReference>
<proteinExistence type="predicted"/>
<accession>A0A6N0HNZ2</accession>
<dbReference type="InterPro" id="IPR000182">
    <property type="entry name" value="GNAT_dom"/>
</dbReference>
<evidence type="ECO:0000313" key="6">
    <source>
        <dbReference type="EMBL" id="QKQ24034.1"/>
    </source>
</evidence>
<protein>
    <recommendedName>
        <fullName evidence="1">Amino-acid acetyltransferase</fullName>
    </recommendedName>
    <alternativeName>
        <fullName evidence="4">N-acetylglutamate synthase</fullName>
    </alternativeName>
</protein>
<evidence type="ECO:0000256" key="4">
    <source>
        <dbReference type="ARBA" id="ARBA00033251"/>
    </source>
</evidence>
<keyword evidence="3" id="KW-0012">Acyltransferase</keyword>